<keyword evidence="2" id="KW-1185">Reference proteome</keyword>
<dbReference type="Gene3D" id="1.25.10.10">
    <property type="entry name" value="Leucine-rich Repeat Variant"/>
    <property type="match status" value="1"/>
</dbReference>
<dbReference type="EMBL" id="ABOX02000001">
    <property type="protein sequence ID" value="EEF63470.1"/>
    <property type="molecule type" value="Genomic_DNA"/>
</dbReference>
<dbReference type="InterPro" id="IPR011989">
    <property type="entry name" value="ARM-like"/>
</dbReference>
<dbReference type="RefSeq" id="WP_007412777.1">
    <property type="nucleotide sequence ID" value="NZ_ABOX02000001.1"/>
</dbReference>
<protein>
    <recommendedName>
        <fullName evidence="3">PBS lyase HEAT domain protein repeat-containing protein</fullName>
    </recommendedName>
</protein>
<dbReference type="STRING" id="320771.Cflav_PD6105"/>
<sequence>MAIIVTLALRNSSDPVYRGIRLSVWLEGYNRYSQKPLKVREANHEAASEAVRHLGTNAIPRLLSMLRARDSDSTRRLIDLLRKQHFIKIPPVPSDDKNYEAEYAFIILGASASNAVPELVRIYGMNRSLDARRAILTSLEYIGPAARDAVPFLLQELTNTNPILRAESIRALGAIHSQPEIVVPSLTKYLHDADVRSDAGNSLALFGVSARSEPTEVLKPE</sequence>
<comment type="caution">
    <text evidence="1">The sequence shown here is derived from an EMBL/GenBank/DDBJ whole genome shotgun (WGS) entry which is preliminary data.</text>
</comment>
<dbReference type="OrthoDB" id="437410at2"/>
<accession>B9XAC9</accession>
<dbReference type="Proteomes" id="UP000003688">
    <property type="component" value="Unassembled WGS sequence"/>
</dbReference>
<dbReference type="InterPro" id="IPR016024">
    <property type="entry name" value="ARM-type_fold"/>
</dbReference>
<reference evidence="1 2" key="1">
    <citation type="journal article" date="2011" name="J. Bacteriol.">
        <title>Genome sequence of 'Pedosphaera parvula' Ellin514, an aerobic Verrucomicrobial isolate from pasture soil.</title>
        <authorList>
            <person name="Kant R."/>
            <person name="van Passel M.W."/>
            <person name="Sangwan P."/>
            <person name="Palva A."/>
            <person name="Lucas S."/>
            <person name="Copeland A."/>
            <person name="Lapidus A."/>
            <person name="Glavina Del Rio T."/>
            <person name="Dalin E."/>
            <person name="Tice H."/>
            <person name="Bruce D."/>
            <person name="Goodwin L."/>
            <person name="Pitluck S."/>
            <person name="Chertkov O."/>
            <person name="Larimer F.W."/>
            <person name="Land M.L."/>
            <person name="Hauser L."/>
            <person name="Brettin T.S."/>
            <person name="Detter J.C."/>
            <person name="Han S."/>
            <person name="de Vos W.M."/>
            <person name="Janssen P.H."/>
            <person name="Smidt H."/>
        </authorList>
    </citation>
    <scope>NUCLEOTIDE SEQUENCE [LARGE SCALE GENOMIC DNA]</scope>
    <source>
        <strain evidence="1 2">Ellin514</strain>
    </source>
</reference>
<dbReference type="SUPFAM" id="SSF48371">
    <property type="entry name" value="ARM repeat"/>
    <property type="match status" value="1"/>
</dbReference>
<evidence type="ECO:0000313" key="1">
    <source>
        <dbReference type="EMBL" id="EEF63470.1"/>
    </source>
</evidence>
<name>B9XAC9_PEDPL</name>
<gene>
    <name evidence="1" type="ORF">Cflav_PD6105</name>
</gene>
<evidence type="ECO:0000313" key="2">
    <source>
        <dbReference type="Proteomes" id="UP000003688"/>
    </source>
</evidence>
<evidence type="ECO:0008006" key="3">
    <source>
        <dbReference type="Google" id="ProtNLM"/>
    </source>
</evidence>
<dbReference type="AlphaFoldDB" id="B9XAC9"/>
<dbReference type="Pfam" id="PF13646">
    <property type="entry name" value="HEAT_2"/>
    <property type="match status" value="1"/>
</dbReference>
<proteinExistence type="predicted"/>
<organism evidence="1 2">
    <name type="scientific">Pedosphaera parvula (strain Ellin514)</name>
    <dbReference type="NCBI Taxonomy" id="320771"/>
    <lineage>
        <taxon>Bacteria</taxon>
        <taxon>Pseudomonadati</taxon>
        <taxon>Verrucomicrobiota</taxon>
        <taxon>Pedosphaerae</taxon>
        <taxon>Pedosphaerales</taxon>
        <taxon>Pedosphaeraceae</taxon>
        <taxon>Pedosphaera</taxon>
    </lineage>
</organism>